<feature type="region of interest" description="Disordered" evidence="2">
    <location>
        <begin position="66"/>
        <end position="98"/>
    </location>
</feature>
<keyword evidence="5" id="KW-1185">Reference proteome</keyword>
<dbReference type="InterPro" id="IPR003323">
    <property type="entry name" value="OTU_dom"/>
</dbReference>
<feature type="compositionally biased region" description="Pro residues" evidence="2">
    <location>
        <begin position="72"/>
        <end position="82"/>
    </location>
</feature>
<feature type="compositionally biased region" description="Low complexity" evidence="2">
    <location>
        <begin position="436"/>
        <end position="446"/>
    </location>
</feature>
<dbReference type="PANTHER" id="PTHR12419:SF11">
    <property type="entry name" value="OTU DOMAIN-CONTAINING PROTEIN DDB_G0284757"/>
    <property type="match status" value="1"/>
</dbReference>
<dbReference type="InterPro" id="IPR038765">
    <property type="entry name" value="Papain-like_cys_pep_sf"/>
</dbReference>
<dbReference type="CDD" id="cd22751">
    <property type="entry name" value="OTU_plant_OTU9-like"/>
    <property type="match status" value="1"/>
</dbReference>
<dbReference type="EMBL" id="BRXU01000005">
    <property type="protein sequence ID" value="GLC51971.1"/>
    <property type="molecule type" value="Genomic_DNA"/>
</dbReference>
<feature type="region of interest" description="Disordered" evidence="2">
    <location>
        <begin position="425"/>
        <end position="512"/>
    </location>
</feature>
<comment type="caution">
    <text evidence="4">The sequence shown here is derived from an EMBL/GenBank/DDBJ whole genome shotgun (WGS) entry which is preliminary data.</text>
</comment>
<evidence type="ECO:0000259" key="3">
    <source>
        <dbReference type="PROSITE" id="PS50802"/>
    </source>
</evidence>
<dbReference type="SUPFAM" id="SSF54001">
    <property type="entry name" value="Cysteine proteinases"/>
    <property type="match status" value="1"/>
</dbReference>
<dbReference type="GO" id="GO:0016579">
    <property type="term" value="P:protein deubiquitination"/>
    <property type="evidence" value="ECO:0007669"/>
    <property type="project" value="TreeGrafter"/>
</dbReference>
<comment type="similarity">
    <text evidence="1">Belongs to the peptidase C85 family.</text>
</comment>
<proteinExistence type="inferred from homology"/>
<feature type="compositionally biased region" description="Gly residues" evidence="2">
    <location>
        <begin position="488"/>
        <end position="501"/>
    </location>
</feature>
<dbReference type="GO" id="GO:0004843">
    <property type="term" value="F:cysteine-type deubiquitinase activity"/>
    <property type="evidence" value="ECO:0007669"/>
    <property type="project" value="TreeGrafter"/>
</dbReference>
<dbReference type="Proteomes" id="UP001165080">
    <property type="component" value="Unassembled WGS sequence"/>
</dbReference>
<organism evidence="4 5">
    <name type="scientific">Pleodorina starrii</name>
    <dbReference type="NCBI Taxonomy" id="330485"/>
    <lineage>
        <taxon>Eukaryota</taxon>
        <taxon>Viridiplantae</taxon>
        <taxon>Chlorophyta</taxon>
        <taxon>core chlorophytes</taxon>
        <taxon>Chlorophyceae</taxon>
        <taxon>CS clade</taxon>
        <taxon>Chlamydomonadales</taxon>
        <taxon>Volvocaceae</taxon>
        <taxon>Pleodorina</taxon>
    </lineage>
</organism>
<dbReference type="AlphaFoldDB" id="A0A9W6BGV5"/>
<evidence type="ECO:0000256" key="2">
    <source>
        <dbReference type="SAM" id="MobiDB-lite"/>
    </source>
</evidence>
<dbReference type="Gene3D" id="3.90.70.80">
    <property type="match status" value="1"/>
</dbReference>
<dbReference type="PROSITE" id="PS50802">
    <property type="entry name" value="OTU"/>
    <property type="match status" value="1"/>
</dbReference>
<feature type="domain" description="OTU" evidence="3">
    <location>
        <begin position="261"/>
        <end position="385"/>
    </location>
</feature>
<evidence type="ECO:0000313" key="5">
    <source>
        <dbReference type="Proteomes" id="UP001165080"/>
    </source>
</evidence>
<accession>A0A9W6BGV5</accession>
<dbReference type="InterPro" id="IPR050704">
    <property type="entry name" value="Peptidase_C85-like"/>
</dbReference>
<dbReference type="Pfam" id="PF02338">
    <property type="entry name" value="OTU"/>
    <property type="match status" value="1"/>
</dbReference>
<sequence length="512" mass="52112">MNLSLCLRGKAVDVVKPGDDVPLPPPVVPEDAAQRGRAAELHGQISYMNKPILVPRDQLVINFDFDDLIPQDGPPSPGPRRPLLPEAPQGQTRPSVAWADGGGAAVAAAPAGPDGGEEAGSGGAAATTAAAASPFATDADAAAAAAAMAAEGAGAAASAGTPPPRASFDVGAAAAAAAASSGVPLSPRAEGQGPHARGFVRVKSVRPPEGLSWTHSRKCLEVLIAAERGNGGGGGGGGTRGGSGYLSHEQRLRERLERLNLEMLIVAGDGNCQFRSISNELYGTQDHHASIRRQAVGHILAQREAFEAFLGEDFDQYVRQMERGGTWGDELTLRAVCDSFGLTIHVVTSDQEHWYLTYQPESRKLDREIFLTYIAPIHYNSIRRRSSLKTMALSVSRSIKKIGSGRMSLGSGTISVGNGSCSGPASPTGGAGGGDAVSPVGCRASGGSSGGGRARRSNGGDEEEDGGGDGGCGGAVRLRLRTSRDESGGGGGGEGGGGESGGLLRAFRGGSP</sequence>
<dbReference type="PANTHER" id="PTHR12419">
    <property type="entry name" value="OTU DOMAIN CONTAINING PROTEIN"/>
    <property type="match status" value="1"/>
</dbReference>
<reference evidence="4 5" key="1">
    <citation type="journal article" date="2023" name="Commun. Biol.">
        <title>Reorganization of the ancestral sex-determining regions during the evolution of trioecy in Pleodorina starrii.</title>
        <authorList>
            <person name="Takahashi K."/>
            <person name="Suzuki S."/>
            <person name="Kawai-Toyooka H."/>
            <person name="Yamamoto K."/>
            <person name="Hamaji T."/>
            <person name="Ootsuki R."/>
            <person name="Yamaguchi H."/>
            <person name="Kawachi M."/>
            <person name="Higashiyama T."/>
            <person name="Nozaki H."/>
        </authorList>
    </citation>
    <scope>NUCLEOTIDE SEQUENCE [LARGE SCALE GENOMIC DNA]</scope>
    <source>
        <strain evidence="4 5">NIES-4479</strain>
    </source>
</reference>
<evidence type="ECO:0000313" key="4">
    <source>
        <dbReference type="EMBL" id="GLC51971.1"/>
    </source>
</evidence>
<name>A0A9W6BGV5_9CHLO</name>
<evidence type="ECO:0000256" key="1">
    <source>
        <dbReference type="ARBA" id="ARBA00010407"/>
    </source>
</evidence>
<gene>
    <name evidence="4" type="primary">PLESTB004418</name>
    <name evidence="4" type="ORF">PLESTB_000568600</name>
</gene>
<protein>
    <recommendedName>
        <fullName evidence="3">OTU domain-containing protein</fullName>
    </recommendedName>
</protein>